<dbReference type="InterPro" id="IPR012337">
    <property type="entry name" value="RNaseH-like_sf"/>
</dbReference>
<proteinExistence type="predicted"/>
<dbReference type="PANTHER" id="PTHR46585">
    <property type="entry name" value="INTEGRASE CORE DOMAIN CONTAINING PROTEIN"/>
    <property type="match status" value="1"/>
</dbReference>
<accession>A0A4Y2BLF9</accession>
<feature type="domain" description="Chromo" evidence="1">
    <location>
        <begin position="311"/>
        <end position="345"/>
    </location>
</feature>
<protein>
    <submittedName>
        <fullName evidence="3">Uncharacterized transposon-derived protein F54H12.3</fullName>
    </submittedName>
</protein>
<dbReference type="EMBL" id="BGPR01236045">
    <property type="protein sequence ID" value="GBL93091.1"/>
    <property type="molecule type" value="Genomic_DNA"/>
</dbReference>
<dbReference type="SUPFAM" id="SSF53098">
    <property type="entry name" value="Ribonuclease H-like"/>
    <property type="match status" value="1"/>
</dbReference>
<evidence type="ECO:0000313" key="3">
    <source>
        <dbReference type="EMBL" id="GBL93091.1"/>
    </source>
</evidence>
<dbReference type="Proteomes" id="UP000499080">
    <property type="component" value="Unassembled WGS sequence"/>
</dbReference>
<dbReference type="InterPro" id="IPR001584">
    <property type="entry name" value="Integrase_cat-core"/>
</dbReference>
<dbReference type="InterPro" id="IPR000953">
    <property type="entry name" value="Chromo/chromo_shadow_dom"/>
</dbReference>
<organism evidence="3 4">
    <name type="scientific">Araneus ventricosus</name>
    <name type="common">Orbweaver spider</name>
    <name type="synonym">Epeira ventricosa</name>
    <dbReference type="NCBI Taxonomy" id="182803"/>
    <lineage>
        <taxon>Eukaryota</taxon>
        <taxon>Metazoa</taxon>
        <taxon>Ecdysozoa</taxon>
        <taxon>Arthropoda</taxon>
        <taxon>Chelicerata</taxon>
        <taxon>Arachnida</taxon>
        <taxon>Araneae</taxon>
        <taxon>Araneomorphae</taxon>
        <taxon>Entelegynae</taxon>
        <taxon>Araneoidea</taxon>
        <taxon>Araneidae</taxon>
        <taxon>Araneus</taxon>
    </lineage>
</organism>
<dbReference type="Pfam" id="PF00665">
    <property type="entry name" value="rve"/>
    <property type="match status" value="1"/>
</dbReference>
<sequence>VTEKGCPEKVYYDPETGYCGMHELSRKTGLSRKEVSDFLHQQDVYTKHKPLIRKFKRRRIYVSHIDDQWQADLLFVYKFAKSKHNEGTKYLLTVIDCFSKYAWAIPIKDKSSNEVTQAFKKIFKERIPEKIQTDKGLEFVGQTTQKLFKENNIQWFTTENVEIKAAMVERFNLTLGNKIKLYLSENNTEKYIDVLDQLVKNYNNSYHRSIKMTPTEASLEENSGEVYQNLFKEKTIRKPKFQVGDKVRISIYKSTFRRGYEATFTEEMFVIAEVLETDPITYRIKDLSNEDVQGTFYENELVKYDKKDDTYKIEKIIKKKGDKYLVKWLGYPETGWIDRKDLVHF</sequence>
<dbReference type="PROSITE" id="PS50994">
    <property type="entry name" value="INTEGRASE"/>
    <property type="match status" value="1"/>
</dbReference>
<dbReference type="GO" id="GO:0003676">
    <property type="term" value="F:nucleic acid binding"/>
    <property type="evidence" value="ECO:0007669"/>
    <property type="project" value="InterPro"/>
</dbReference>
<dbReference type="GO" id="GO:0005694">
    <property type="term" value="C:chromosome"/>
    <property type="evidence" value="ECO:0007669"/>
    <property type="project" value="UniProtKB-ARBA"/>
</dbReference>
<keyword evidence="4" id="KW-1185">Reference proteome</keyword>
<dbReference type="GO" id="GO:0015074">
    <property type="term" value="P:DNA integration"/>
    <property type="evidence" value="ECO:0007669"/>
    <property type="project" value="InterPro"/>
</dbReference>
<dbReference type="PROSITE" id="PS50013">
    <property type="entry name" value="CHROMO_2"/>
    <property type="match status" value="1"/>
</dbReference>
<feature type="domain" description="Integrase catalytic" evidence="2">
    <location>
        <begin position="46"/>
        <end position="222"/>
    </location>
</feature>
<dbReference type="PANTHER" id="PTHR46585:SF1">
    <property type="entry name" value="CHROMO DOMAIN-CONTAINING PROTEIN"/>
    <property type="match status" value="1"/>
</dbReference>
<reference evidence="3 4" key="1">
    <citation type="journal article" date="2019" name="Sci. Rep.">
        <title>Orb-weaving spider Araneus ventricosus genome elucidates the spidroin gene catalogue.</title>
        <authorList>
            <person name="Kono N."/>
            <person name="Nakamura H."/>
            <person name="Ohtoshi R."/>
            <person name="Moran D.A.P."/>
            <person name="Shinohara A."/>
            <person name="Yoshida Y."/>
            <person name="Fujiwara M."/>
            <person name="Mori M."/>
            <person name="Tomita M."/>
            <person name="Arakawa K."/>
        </authorList>
    </citation>
    <scope>NUCLEOTIDE SEQUENCE [LARGE SCALE GENOMIC DNA]</scope>
</reference>
<dbReference type="SUPFAM" id="SSF54160">
    <property type="entry name" value="Chromo domain-like"/>
    <property type="match status" value="1"/>
</dbReference>
<evidence type="ECO:0000259" key="1">
    <source>
        <dbReference type="PROSITE" id="PS50013"/>
    </source>
</evidence>
<gene>
    <name evidence="3" type="primary">F54H12.3_106</name>
    <name evidence="3" type="ORF">AVEN_154051_1</name>
</gene>
<dbReference type="Gene3D" id="3.30.420.10">
    <property type="entry name" value="Ribonuclease H-like superfamily/Ribonuclease H"/>
    <property type="match status" value="1"/>
</dbReference>
<dbReference type="AlphaFoldDB" id="A0A4Y2BLF9"/>
<name>A0A4Y2BLF9_ARAVE</name>
<feature type="non-terminal residue" evidence="3">
    <location>
        <position position="1"/>
    </location>
</feature>
<comment type="caution">
    <text evidence="3">The sequence shown here is derived from an EMBL/GenBank/DDBJ whole genome shotgun (WGS) entry which is preliminary data.</text>
</comment>
<dbReference type="InterPro" id="IPR036397">
    <property type="entry name" value="RNaseH_sf"/>
</dbReference>
<dbReference type="InterPro" id="IPR016197">
    <property type="entry name" value="Chromo-like_dom_sf"/>
</dbReference>
<evidence type="ECO:0000313" key="4">
    <source>
        <dbReference type="Proteomes" id="UP000499080"/>
    </source>
</evidence>
<evidence type="ECO:0000259" key="2">
    <source>
        <dbReference type="PROSITE" id="PS50994"/>
    </source>
</evidence>
<dbReference type="OrthoDB" id="6423804at2759"/>